<evidence type="ECO:0000313" key="1">
    <source>
        <dbReference type="EMBL" id="MBO8426637.1"/>
    </source>
</evidence>
<dbReference type="InterPro" id="IPR009296">
    <property type="entry name" value="DUF951"/>
</dbReference>
<name>A0A9D9GWA7_9FIRM</name>
<dbReference type="PANTHER" id="PTHR38455">
    <property type="entry name" value="HYPOTHETICAL CYTOSOLIC PROTEIN"/>
    <property type="match status" value="1"/>
</dbReference>
<dbReference type="Proteomes" id="UP000823634">
    <property type="component" value="Unassembled WGS sequence"/>
</dbReference>
<organism evidence="1 2">
    <name type="scientific">Candidatus Alloenteromonas pullistercoris</name>
    <dbReference type="NCBI Taxonomy" id="2840785"/>
    <lineage>
        <taxon>Bacteria</taxon>
        <taxon>Bacillati</taxon>
        <taxon>Bacillota</taxon>
        <taxon>Bacillota incertae sedis</taxon>
        <taxon>Candidatus Alloenteromonas</taxon>
    </lineage>
</organism>
<dbReference type="AlphaFoldDB" id="A0A9D9GWA7"/>
<gene>
    <name evidence="1" type="ORF">IAC61_04890</name>
</gene>
<evidence type="ECO:0000313" key="2">
    <source>
        <dbReference type="Proteomes" id="UP000823634"/>
    </source>
</evidence>
<sequence>MEVIEYALYDEVEMKKAHPCFRRSKRFQIVRVGADIKIMCLGCGNVMMIDRDKFNSKIKKVIAHHDAPLANNL</sequence>
<reference evidence="1" key="2">
    <citation type="journal article" date="2021" name="PeerJ">
        <title>Extensive microbial diversity within the chicken gut microbiome revealed by metagenomics and culture.</title>
        <authorList>
            <person name="Gilroy R."/>
            <person name="Ravi A."/>
            <person name="Getino M."/>
            <person name="Pursley I."/>
            <person name="Horton D.L."/>
            <person name="Alikhan N.F."/>
            <person name="Baker D."/>
            <person name="Gharbi K."/>
            <person name="Hall N."/>
            <person name="Watson M."/>
            <person name="Adriaenssens E.M."/>
            <person name="Foster-Nyarko E."/>
            <person name="Jarju S."/>
            <person name="Secka A."/>
            <person name="Antonio M."/>
            <person name="Oren A."/>
            <person name="Chaudhuri R.R."/>
            <person name="La Ragione R."/>
            <person name="Hildebrand F."/>
            <person name="Pallen M.J."/>
        </authorList>
    </citation>
    <scope>NUCLEOTIDE SEQUENCE</scope>
    <source>
        <strain evidence="1">17113</strain>
    </source>
</reference>
<dbReference type="EMBL" id="JADINA010000032">
    <property type="protein sequence ID" value="MBO8426637.1"/>
    <property type="molecule type" value="Genomic_DNA"/>
</dbReference>
<reference evidence="1" key="1">
    <citation type="submission" date="2020-10" db="EMBL/GenBank/DDBJ databases">
        <authorList>
            <person name="Gilroy R."/>
        </authorList>
    </citation>
    <scope>NUCLEOTIDE SEQUENCE</scope>
    <source>
        <strain evidence="1">17113</strain>
    </source>
</reference>
<dbReference type="PANTHER" id="PTHR38455:SF1">
    <property type="entry name" value="DUF951 DOMAIN-CONTAINING PROTEIN"/>
    <property type="match status" value="1"/>
</dbReference>
<protein>
    <submittedName>
        <fullName evidence="1">DUF951 domain-containing protein</fullName>
    </submittedName>
</protein>
<accession>A0A9D9GWA7</accession>
<proteinExistence type="predicted"/>
<dbReference type="PIRSF" id="PIRSF037263">
    <property type="entry name" value="DUF951_bac"/>
    <property type="match status" value="1"/>
</dbReference>
<comment type="caution">
    <text evidence="1">The sequence shown here is derived from an EMBL/GenBank/DDBJ whole genome shotgun (WGS) entry which is preliminary data.</text>
</comment>
<dbReference type="Pfam" id="PF06107">
    <property type="entry name" value="DUF951"/>
    <property type="match status" value="1"/>
</dbReference>